<sequence>MKNNTVFAADRTLDLISIGRVAVDLYAHQVGSPLEDAASFAKYLGGSSGNIAFGTARLGLKSAMLSRVGDEQMGQFLIDTLSAEGCDVSHLVKDSEHLTGLVMLGLKDRDTFPLLFYRDHCADMALTEADIDEAFIAKSKALLITGTHFSTPTVHAASVKALKAARANNVRTVIDIDYRPVLWGLTGKGDGETRFIANDQVSKHLQGILPYFDLIVGTEEEINIAGGSEDVITSLNTIRQLNPTAVLVVKRGPLGCCVIEGAIPAKIDDAFTIKGVQVEVLNVLGAGDAFISGFLSGWIRGEDYDACCRYANGCGALVVSRHGCAPAMPTPVELDYFLKNQPAKPAEDATLNRLHRVTVPRVSRDEVLVFAFDHRNQFFDVVQKTGADISRLPKLKQLFVQAVGEVEAELGLAGKVGILADDRYGQDALSAASGRNWWIGRPVELPLSNPLEFDLGRS</sequence>
<reference evidence="8" key="1">
    <citation type="submission" date="2021-10" db="EMBL/GenBank/DDBJ databases">
        <title>The complete genome sequence of Leeia sp. TBRC 13508.</title>
        <authorList>
            <person name="Charoenyingcharoen P."/>
            <person name="Yukphan P."/>
        </authorList>
    </citation>
    <scope>NUCLEOTIDE SEQUENCE</scope>
    <source>
        <strain evidence="8">TBRC 13508</strain>
    </source>
</reference>
<proteinExistence type="inferred from homology"/>
<evidence type="ECO:0000313" key="8">
    <source>
        <dbReference type="EMBL" id="MCB6184592.1"/>
    </source>
</evidence>
<dbReference type="NCBIfam" id="TIGR04382">
    <property type="entry name" value="myo_inos_iolC_N"/>
    <property type="match status" value="1"/>
</dbReference>
<evidence type="ECO:0000256" key="5">
    <source>
        <dbReference type="ARBA" id="ARBA00022840"/>
    </source>
</evidence>
<dbReference type="CDD" id="cd01166">
    <property type="entry name" value="KdgK"/>
    <property type="match status" value="1"/>
</dbReference>
<gene>
    <name evidence="8" type="primary">iolC</name>
    <name evidence="8" type="ORF">LIN78_13680</name>
</gene>
<dbReference type="InterPro" id="IPR013785">
    <property type="entry name" value="Aldolase_TIM"/>
</dbReference>
<name>A0ABS8D8Z3_9NEIS</name>
<dbReference type="EC" id="2.7.1.92" evidence="8"/>
<dbReference type="PROSITE" id="PS00584">
    <property type="entry name" value="PFKB_KINASES_2"/>
    <property type="match status" value="1"/>
</dbReference>
<evidence type="ECO:0000259" key="7">
    <source>
        <dbReference type="Pfam" id="PF09863"/>
    </source>
</evidence>
<evidence type="ECO:0000256" key="3">
    <source>
        <dbReference type="ARBA" id="ARBA00022741"/>
    </source>
</evidence>
<dbReference type="Proteomes" id="UP001165395">
    <property type="component" value="Unassembled WGS sequence"/>
</dbReference>
<comment type="caution">
    <text evidence="8">The sequence shown here is derived from an EMBL/GenBank/DDBJ whole genome shotgun (WGS) entry which is preliminary data.</text>
</comment>
<dbReference type="InterPro" id="IPR011611">
    <property type="entry name" value="PfkB_dom"/>
</dbReference>
<dbReference type="GO" id="GO:0047590">
    <property type="term" value="F:5-dehydro-2-deoxygluconokinase activity"/>
    <property type="evidence" value="ECO:0007669"/>
    <property type="project" value="UniProtKB-EC"/>
</dbReference>
<evidence type="ECO:0000256" key="1">
    <source>
        <dbReference type="ARBA" id="ARBA00010688"/>
    </source>
</evidence>
<dbReference type="EMBL" id="JAJBZT010000007">
    <property type="protein sequence ID" value="MCB6184592.1"/>
    <property type="molecule type" value="Genomic_DNA"/>
</dbReference>
<feature type="non-terminal residue" evidence="8">
    <location>
        <position position="458"/>
    </location>
</feature>
<protein>
    <submittedName>
        <fullName evidence="8">5-dehydro-2-deoxygluconokinase</fullName>
        <ecNumber evidence="8">2.7.1.92</ecNumber>
    </submittedName>
</protein>
<keyword evidence="5" id="KW-0067">ATP-binding</keyword>
<dbReference type="PANTHER" id="PTHR43085">
    <property type="entry name" value="HEXOKINASE FAMILY MEMBER"/>
    <property type="match status" value="1"/>
</dbReference>
<organism evidence="8 9">
    <name type="scientific">Leeia speluncae</name>
    <dbReference type="NCBI Taxonomy" id="2884804"/>
    <lineage>
        <taxon>Bacteria</taxon>
        <taxon>Pseudomonadati</taxon>
        <taxon>Pseudomonadota</taxon>
        <taxon>Betaproteobacteria</taxon>
        <taxon>Neisseriales</taxon>
        <taxon>Leeiaceae</taxon>
        <taxon>Leeia</taxon>
    </lineage>
</organism>
<feature type="domain" description="DUF2090" evidence="7">
    <location>
        <begin position="333"/>
        <end position="457"/>
    </location>
</feature>
<keyword evidence="4" id="KW-0418">Kinase</keyword>
<dbReference type="Gene3D" id="3.40.1190.20">
    <property type="match status" value="1"/>
</dbReference>
<keyword evidence="3" id="KW-0547">Nucleotide-binding</keyword>
<dbReference type="Gene3D" id="2.20.150.10">
    <property type="entry name" value="putative 5-dehydro-2- deoxygluconokinase"/>
    <property type="match status" value="1"/>
</dbReference>
<dbReference type="RefSeq" id="WP_227181401.1">
    <property type="nucleotide sequence ID" value="NZ_JAJBZT010000007.1"/>
</dbReference>
<comment type="similarity">
    <text evidence="1">Belongs to the carbohydrate kinase PfkB family.</text>
</comment>
<dbReference type="InterPro" id="IPR030830">
    <property type="entry name" value="Myo_inos_IolC"/>
</dbReference>
<dbReference type="InterPro" id="IPR029056">
    <property type="entry name" value="Ribokinase-like"/>
</dbReference>
<dbReference type="SUPFAM" id="SSF53613">
    <property type="entry name" value="Ribokinase-like"/>
    <property type="match status" value="1"/>
</dbReference>
<feature type="domain" description="Carbohydrate kinase PfkB" evidence="6">
    <location>
        <begin position="14"/>
        <end position="330"/>
    </location>
</feature>
<evidence type="ECO:0000259" key="6">
    <source>
        <dbReference type="Pfam" id="PF00294"/>
    </source>
</evidence>
<evidence type="ECO:0000313" key="9">
    <source>
        <dbReference type="Proteomes" id="UP001165395"/>
    </source>
</evidence>
<dbReference type="InterPro" id="IPR002173">
    <property type="entry name" value="Carboh/pur_kinase_PfkB_CS"/>
</dbReference>
<dbReference type="Gene3D" id="3.20.20.70">
    <property type="entry name" value="Aldolase class I"/>
    <property type="match status" value="1"/>
</dbReference>
<evidence type="ECO:0000256" key="2">
    <source>
        <dbReference type="ARBA" id="ARBA00022679"/>
    </source>
</evidence>
<dbReference type="InterPro" id="IPR023314">
    <property type="entry name" value="Myo_inos_IolC-like_sf"/>
</dbReference>
<dbReference type="InterPro" id="IPR018659">
    <property type="entry name" value="DUF2090"/>
</dbReference>
<dbReference type="InterPro" id="IPR050306">
    <property type="entry name" value="PfkB_Carbo_kinase"/>
</dbReference>
<evidence type="ECO:0000256" key="4">
    <source>
        <dbReference type="ARBA" id="ARBA00022777"/>
    </source>
</evidence>
<keyword evidence="9" id="KW-1185">Reference proteome</keyword>
<dbReference type="Pfam" id="PF09863">
    <property type="entry name" value="DUF2090"/>
    <property type="match status" value="1"/>
</dbReference>
<accession>A0ABS8D8Z3</accession>
<keyword evidence="2 8" id="KW-0808">Transferase</keyword>
<dbReference type="PANTHER" id="PTHR43085:SF49">
    <property type="entry name" value="5-DEHYDRO-2-DEOXYGLUCONOKINASE"/>
    <property type="match status" value="1"/>
</dbReference>
<dbReference type="Pfam" id="PF00294">
    <property type="entry name" value="PfkB"/>
    <property type="match status" value="1"/>
</dbReference>